<evidence type="ECO:0000256" key="2">
    <source>
        <dbReference type="SAM" id="Phobius"/>
    </source>
</evidence>
<protein>
    <submittedName>
        <fullName evidence="3">Copine (Calcium-dependent phospholipid-binding protein) family</fullName>
    </submittedName>
</protein>
<dbReference type="PANTHER" id="PTHR45751:SF11">
    <property type="entry name" value="COPINE FAMILY PROTEIN 2"/>
    <property type="match status" value="1"/>
</dbReference>
<dbReference type="InterPro" id="IPR052079">
    <property type="entry name" value="E3_ligase/Copine_domain"/>
</dbReference>
<dbReference type="InterPro" id="IPR013083">
    <property type="entry name" value="Znf_RING/FYVE/PHD"/>
</dbReference>
<feature type="region of interest" description="Disordered" evidence="1">
    <location>
        <begin position="325"/>
        <end position="347"/>
    </location>
</feature>
<evidence type="ECO:0000256" key="1">
    <source>
        <dbReference type="SAM" id="MobiDB-lite"/>
    </source>
</evidence>
<dbReference type="FunCoup" id="A0A1D6G420">
    <property type="interactions" value="5"/>
</dbReference>
<dbReference type="SUPFAM" id="SSF53300">
    <property type="entry name" value="vWA-like"/>
    <property type="match status" value="1"/>
</dbReference>
<evidence type="ECO:0000313" key="3">
    <source>
        <dbReference type="EMBL" id="AQK98079.1"/>
    </source>
</evidence>
<dbReference type="Pfam" id="PF07002">
    <property type="entry name" value="Copine"/>
    <property type="match status" value="1"/>
</dbReference>
<keyword evidence="2" id="KW-0812">Transmembrane</keyword>
<dbReference type="PANTHER" id="PTHR45751">
    <property type="entry name" value="COPINE FAMILY PROTEIN 1"/>
    <property type="match status" value="1"/>
</dbReference>
<proteinExistence type="predicted"/>
<dbReference type="InterPro" id="IPR036465">
    <property type="entry name" value="vWFA_dom_sf"/>
</dbReference>
<accession>A0A1D6G420</accession>
<keyword evidence="2" id="KW-0472">Membrane</keyword>
<dbReference type="PROSITE" id="PS50089">
    <property type="entry name" value="ZF_RING_2"/>
    <property type="match status" value="1"/>
</dbReference>
<dbReference type="EMBL" id="CM000784">
    <property type="protein sequence ID" value="AQK98079.1"/>
    <property type="molecule type" value="Genomic_DNA"/>
</dbReference>
<dbReference type="OMA" id="MHEYDDQ"/>
<dbReference type="SMART" id="SM00184">
    <property type="entry name" value="RING"/>
    <property type="match status" value="1"/>
</dbReference>
<name>A0A1D6G420_MAIZE</name>
<gene>
    <name evidence="3" type="ORF">ZEAMMB73_Zm00001d011821</name>
</gene>
<keyword evidence="2" id="KW-1133">Transmembrane helix</keyword>
<organism evidence="3">
    <name type="scientific">Zea mays</name>
    <name type="common">Maize</name>
    <dbReference type="NCBI Taxonomy" id="4577"/>
    <lineage>
        <taxon>Eukaryota</taxon>
        <taxon>Viridiplantae</taxon>
        <taxon>Streptophyta</taxon>
        <taxon>Embryophyta</taxon>
        <taxon>Tracheophyta</taxon>
        <taxon>Spermatophyta</taxon>
        <taxon>Magnoliopsida</taxon>
        <taxon>Liliopsida</taxon>
        <taxon>Poales</taxon>
        <taxon>Poaceae</taxon>
        <taxon>PACMAD clade</taxon>
        <taxon>Panicoideae</taxon>
        <taxon>Andropogonodae</taxon>
        <taxon>Andropogoneae</taxon>
        <taxon>Tripsacinae</taxon>
        <taxon>Zea</taxon>
    </lineage>
</organism>
<dbReference type="InterPro" id="IPR010734">
    <property type="entry name" value="Copine_C"/>
</dbReference>
<feature type="region of interest" description="Disordered" evidence="1">
    <location>
        <begin position="1"/>
        <end position="36"/>
    </location>
</feature>
<dbReference type="Pfam" id="PF13920">
    <property type="entry name" value="zf-C3HC4_3"/>
    <property type="match status" value="1"/>
</dbReference>
<feature type="compositionally biased region" description="Basic residues" evidence="1">
    <location>
        <begin position="1"/>
        <end position="13"/>
    </location>
</feature>
<dbReference type="Gene3D" id="3.30.40.10">
    <property type="entry name" value="Zinc/RING finger domain, C3HC4 (zinc finger)"/>
    <property type="match status" value="1"/>
</dbReference>
<dbReference type="InParanoid" id="A0A1D6G420"/>
<reference evidence="3" key="1">
    <citation type="submission" date="2015-12" db="EMBL/GenBank/DDBJ databases">
        <title>Update maize B73 reference genome by single molecule sequencing technologies.</title>
        <authorList>
            <consortium name="Maize Genome Sequencing Project"/>
            <person name="Ware D."/>
        </authorList>
    </citation>
    <scope>NUCLEOTIDE SEQUENCE</scope>
    <source>
        <tissue evidence="3">Seedling</tissue>
    </source>
</reference>
<dbReference type="AlphaFoldDB" id="A0A1D6G420"/>
<sequence>MWGERTHHKHWHQGHGTSGNSNNKKHDKRQPKFIPDNYSSVDEVTTALREAGLESSNLILGIDFTKSNEWSGRHSFRRKSLHAINGTPNPYEQAISIIGRTLSPFDDDNLIPCFGFGDASTHDHSVFSFYPENRPCRGFEEVLVSEILVASSITGSTGLWLCVAYSLVQLCAGPTSFAPLIYAAISVVENSNWQYHVLVIIADGQVTAANINDGRLSPQEQATIQAIVDASYYPLSIVMVGVGDGPWDAMQHFDDCIPERAFDNFQYPVLAIVLVPVIVLHKVVNILIIPFVNFTGIMSTSKDMSKKEAAFALAALMEIPSQYKATQGLRPPEKQAQRIGSPRILPPPNKVLENDNAAAAASHPPQTASSKSTGIGKSAADEQVCPICLTNPKDMAFQCGHLTCKECGPTLSTCPLCRALITMRVRLYS</sequence>
<dbReference type="SUPFAM" id="SSF57850">
    <property type="entry name" value="RING/U-box"/>
    <property type="match status" value="1"/>
</dbReference>
<feature type="transmembrane region" description="Helical" evidence="2">
    <location>
        <begin position="269"/>
        <end position="297"/>
    </location>
</feature>
<dbReference type="ExpressionAtlas" id="A0A1D6G420">
    <property type="expression patterns" value="baseline and differential"/>
</dbReference>
<dbReference type="InterPro" id="IPR001841">
    <property type="entry name" value="Znf_RING"/>
</dbReference>
<dbReference type="SMR" id="A0A1D6G420"/>